<dbReference type="GO" id="GO:0036297">
    <property type="term" value="P:interstrand cross-link repair"/>
    <property type="evidence" value="ECO:0007669"/>
    <property type="project" value="InterPro"/>
</dbReference>
<dbReference type="InterPro" id="IPR043003">
    <property type="entry name" value="FANCL_d3_sf"/>
</dbReference>
<dbReference type="InterPro" id="IPR001841">
    <property type="entry name" value="Znf_RING"/>
</dbReference>
<dbReference type="Gene3D" id="3.30.40.10">
    <property type="entry name" value="Zinc/RING finger domain, C3HC4 (zinc finger)"/>
    <property type="match status" value="1"/>
</dbReference>
<dbReference type="InterPro" id="IPR044037">
    <property type="entry name" value="FANCL_d3"/>
</dbReference>
<dbReference type="GO" id="GO:0061630">
    <property type="term" value="F:ubiquitin protein ligase activity"/>
    <property type="evidence" value="ECO:0007669"/>
    <property type="project" value="TreeGrafter"/>
</dbReference>
<evidence type="ECO:0000313" key="2">
    <source>
        <dbReference type="Proteomes" id="UP000092462"/>
    </source>
</evidence>
<dbReference type="EMBL" id="AJVK01023689">
    <property type="status" value="NOT_ANNOTATED_CDS"/>
    <property type="molecule type" value="Genomic_DNA"/>
</dbReference>
<dbReference type="SMART" id="SM00249">
    <property type="entry name" value="PHD"/>
    <property type="match status" value="1"/>
</dbReference>
<dbReference type="PROSITE" id="PS50089">
    <property type="entry name" value="ZF_RING_2"/>
    <property type="match status" value="1"/>
</dbReference>
<organism evidence="1 2">
    <name type="scientific">Phlebotomus papatasi</name>
    <name type="common">Sandfly</name>
    <dbReference type="NCBI Taxonomy" id="29031"/>
    <lineage>
        <taxon>Eukaryota</taxon>
        <taxon>Metazoa</taxon>
        <taxon>Ecdysozoa</taxon>
        <taxon>Arthropoda</taxon>
        <taxon>Hexapoda</taxon>
        <taxon>Insecta</taxon>
        <taxon>Pterygota</taxon>
        <taxon>Neoptera</taxon>
        <taxon>Endopterygota</taxon>
        <taxon>Diptera</taxon>
        <taxon>Nematocera</taxon>
        <taxon>Psychodoidea</taxon>
        <taxon>Psychodidae</taxon>
        <taxon>Phlebotomus</taxon>
        <taxon>Phlebotomus</taxon>
    </lineage>
</organism>
<evidence type="ECO:0000313" key="1">
    <source>
        <dbReference type="EnsemblMetazoa" id="PPAI001997-PA"/>
    </source>
</evidence>
<accession>A0A1B0D3S4</accession>
<sequence length="351" mass="40646">MTVRVAQKRQFYFFFMENFFKIIVKFPEYPLAGKVKLEVYDLSKKIPLEFPPDDGESAQDYVRRLEMHLEGNFCDDSSETDDIMSGVARFEEMFNQLDFLEKSGNVVEMSSDCTKIRMSGMSGNEQHFLEFAVSDRAQVKVTDHSLPALPGEMFWKIGTIESHMASFQSFLGQLVEFYDNMHTIDELCFVVGPPEITTKTTHRIIKFSEKIFLKISIDPLIPSQISLNFIGPIAKVEPLREIYNEKIADWDSEMDVHKNLLRMYDMIYFPMKENDVETPCNICFDYLQGSSIPIISCDNTKCNVIFHLQCLKNYFVTLRSSKTMFTLAMGQCPFCREKLTTFLQLEADENN</sequence>
<dbReference type="EMBL" id="AJVK01023688">
    <property type="status" value="NOT_ANNOTATED_CDS"/>
    <property type="molecule type" value="Genomic_DNA"/>
</dbReference>
<dbReference type="GO" id="GO:0043240">
    <property type="term" value="C:Fanconi anaemia nuclear complex"/>
    <property type="evidence" value="ECO:0007669"/>
    <property type="project" value="InterPro"/>
</dbReference>
<proteinExistence type="predicted"/>
<dbReference type="VEuPathDB" id="VectorBase:PPAI001997"/>
<dbReference type="Gene3D" id="3.10.110.20">
    <property type="entry name" value="RWD domain-like"/>
    <property type="match status" value="1"/>
</dbReference>
<dbReference type="SUPFAM" id="SSF57850">
    <property type="entry name" value="RING/U-box"/>
    <property type="match status" value="1"/>
</dbReference>
<dbReference type="PANTHER" id="PTHR13206:SF0">
    <property type="entry name" value="E3 UBIQUITIN-PROTEIN LIGASE FANCL"/>
    <property type="match status" value="1"/>
</dbReference>
<dbReference type="VEuPathDB" id="VectorBase:PPAPM1_009395"/>
<dbReference type="InterPro" id="IPR026848">
    <property type="entry name" value="Fancl"/>
</dbReference>
<keyword evidence="2" id="KW-1185">Reference proteome</keyword>
<dbReference type="Pfam" id="PF11793">
    <property type="entry name" value="FANCL_C"/>
    <property type="match status" value="1"/>
</dbReference>
<dbReference type="InterPro" id="IPR026850">
    <property type="entry name" value="FANCL_C"/>
</dbReference>
<protein>
    <submittedName>
        <fullName evidence="1">Uncharacterized protein</fullName>
    </submittedName>
</protein>
<dbReference type="AlphaFoldDB" id="A0A1B0D3S4"/>
<dbReference type="Proteomes" id="UP000092462">
    <property type="component" value="Unassembled WGS sequence"/>
</dbReference>
<dbReference type="SMART" id="SM01197">
    <property type="entry name" value="FANCL_C"/>
    <property type="match status" value="1"/>
</dbReference>
<name>A0A1B0D3S4_PHLPP</name>
<reference evidence="1" key="1">
    <citation type="submission" date="2022-08" db="UniProtKB">
        <authorList>
            <consortium name="EnsemblMetazoa"/>
        </authorList>
    </citation>
    <scope>IDENTIFICATION</scope>
    <source>
        <strain evidence="1">Israel</strain>
    </source>
</reference>
<dbReference type="PANTHER" id="PTHR13206">
    <property type="entry name" value="UBIQUITIN LIGASE PROTEIN PHF9 FANCONI ANEMIA GROUP L PROTEIN"/>
    <property type="match status" value="1"/>
</dbReference>
<dbReference type="EnsemblMetazoa" id="PPAI001997-RA">
    <property type="protein sequence ID" value="PPAI001997-PA"/>
    <property type="gene ID" value="PPAI001997"/>
</dbReference>
<dbReference type="GO" id="GO:0006513">
    <property type="term" value="P:protein monoubiquitination"/>
    <property type="evidence" value="ECO:0007669"/>
    <property type="project" value="TreeGrafter"/>
</dbReference>
<dbReference type="Pfam" id="PF18891">
    <property type="entry name" value="FANCL_d3"/>
    <property type="match status" value="1"/>
</dbReference>
<dbReference type="InterPro" id="IPR001965">
    <property type="entry name" value="Znf_PHD"/>
</dbReference>
<dbReference type="InterPro" id="IPR013083">
    <property type="entry name" value="Znf_RING/FYVE/PHD"/>
</dbReference>